<name>A0A4C1XJ18_EUMVA</name>
<protein>
    <submittedName>
        <fullName evidence="2">Uncharacterized protein</fullName>
    </submittedName>
</protein>
<accession>A0A4C1XJ18</accession>
<keyword evidence="3" id="KW-1185">Reference proteome</keyword>
<proteinExistence type="predicted"/>
<feature type="compositionally biased region" description="Basic residues" evidence="1">
    <location>
        <begin position="41"/>
        <end position="57"/>
    </location>
</feature>
<comment type="caution">
    <text evidence="2">The sequence shown here is derived from an EMBL/GenBank/DDBJ whole genome shotgun (WGS) entry which is preliminary data.</text>
</comment>
<feature type="region of interest" description="Disordered" evidence="1">
    <location>
        <begin position="36"/>
        <end position="66"/>
    </location>
</feature>
<evidence type="ECO:0000313" key="3">
    <source>
        <dbReference type="Proteomes" id="UP000299102"/>
    </source>
</evidence>
<gene>
    <name evidence="2" type="ORF">EVAR_42513_1</name>
</gene>
<organism evidence="2 3">
    <name type="scientific">Eumeta variegata</name>
    <name type="common">Bagworm moth</name>
    <name type="synonym">Eumeta japonica</name>
    <dbReference type="NCBI Taxonomy" id="151549"/>
    <lineage>
        <taxon>Eukaryota</taxon>
        <taxon>Metazoa</taxon>
        <taxon>Ecdysozoa</taxon>
        <taxon>Arthropoda</taxon>
        <taxon>Hexapoda</taxon>
        <taxon>Insecta</taxon>
        <taxon>Pterygota</taxon>
        <taxon>Neoptera</taxon>
        <taxon>Endopterygota</taxon>
        <taxon>Lepidoptera</taxon>
        <taxon>Glossata</taxon>
        <taxon>Ditrysia</taxon>
        <taxon>Tineoidea</taxon>
        <taxon>Psychidae</taxon>
        <taxon>Oiketicinae</taxon>
        <taxon>Eumeta</taxon>
    </lineage>
</organism>
<dbReference type="AlphaFoldDB" id="A0A4C1XJ18"/>
<evidence type="ECO:0000256" key="1">
    <source>
        <dbReference type="SAM" id="MobiDB-lite"/>
    </source>
</evidence>
<dbReference type="EMBL" id="BGZK01000834">
    <property type="protein sequence ID" value="GBP62195.1"/>
    <property type="molecule type" value="Genomic_DNA"/>
</dbReference>
<feature type="region of interest" description="Disordered" evidence="1">
    <location>
        <begin position="84"/>
        <end position="108"/>
    </location>
</feature>
<dbReference type="Proteomes" id="UP000299102">
    <property type="component" value="Unassembled WGS sequence"/>
</dbReference>
<evidence type="ECO:0000313" key="2">
    <source>
        <dbReference type="EMBL" id="GBP62195.1"/>
    </source>
</evidence>
<reference evidence="2 3" key="1">
    <citation type="journal article" date="2019" name="Commun. Biol.">
        <title>The bagworm genome reveals a unique fibroin gene that provides high tensile strength.</title>
        <authorList>
            <person name="Kono N."/>
            <person name="Nakamura H."/>
            <person name="Ohtoshi R."/>
            <person name="Tomita M."/>
            <person name="Numata K."/>
            <person name="Arakawa K."/>
        </authorList>
    </citation>
    <scope>NUCLEOTIDE SEQUENCE [LARGE SCALE GENOMIC DNA]</scope>
</reference>
<sequence length="108" mass="12263">MLALTISVTRVSRVTRDVVATRIAGFGHRFRSFRVPVERTPRRRRGRRSRGRDRPRHPRGDRVSDDAVFRRACGNAGSSWLFRGVRGEDGPRRRAALRGRRVAGGEGQ</sequence>